<evidence type="ECO:0000313" key="4">
    <source>
        <dbReference type="Proteomes" id="UP001530400"/>
    </source>
</evidence>
<gene>
    <name evidence="3" type="ORF">ACHAWO_002351</name>
</gene>
<accession>A0ABD3PYE8</accession>
<feature type="region of interest" description="Disordered" evidence="1">
    <location>
        <begin position="1"/>
        <end position="28"/>
    </location>
</feature>
<evidence type="ECO:0000256" key="2">
    <source>
        <dbReference type="SAM" id="Phobius"/>
    </source>
</evidence>
<reference evidence="3 4" key="1">
    <citation type="submission" date="2024-10" db="EMBL/GenBank/DDBJ databases">
        <title>Updated reference genomes for cyclostephanoid diatoms.</title>
        <authorList>
            <person name="Roberts W.R."/>
            <person name="Alverson A.J."/>
        </authorList>
    </citation>
    <scope>NUCLEOTIDE SEQUENCE [LARGE SCALE GENOMIC DNA]</scope>
    <source>
        <strain evidence="3 4">AJA010-31</strain>
    </source>
</reference>
<name>A0ABD3PYE8_9STRA</name>
<dbReference type="InterPro" id="IPR036249">
    <property type="entry name" value="Thioredoxin-like_sf"/>
</dbReference>
<keyword evidence="2" id="KW-0472">Membrane</keyword>
<dbReference type="Gene3D" id="3.40.30.10">
    <property type="entry name" value="Glutaredoxin"/>
    <property type="match status" value="1"/>
</dbReference>
<dbReference type="SUPFAM" id="SSF52833">
    <property type="entry name" value="Thioredoxin-like"/>
    <property type="match status" value="1"/>
</dbReference>
<evidence type="ECO:0000256" key="1">
    <source>
        <dbReference type="SAM" id="MobiDB-lite"/>
    </source>
</evidence>
<dbReference type="Proteomes" id="UP001530400">
    <property type="component" value="Unassembled WGS sequence"/>
</dbReference>
<keyword evidence="4" id="KW-1185">Reference proteome</keyword>
<organism evidence="3 4">
    <name type="scientific">Cyclotella atomus</name>
    <dbReference type="NCBI Taxonomy" id="382360"/>
    <lineage>
        <taxon>Eukaryota</taxon>
        <taxon>Sar</taxon>
        <taxon>Stramenopiles</taxon>
        <taxon>Ochrophyta</taxon>
        <taxon>Bacillariophyta</taxon>
        <taxon>Coscinodiscophyceae</taxon>
        <taxon>Thalassiosirophycidae</taxon>
        <taxon>Stephanodiscales</taxon>
        <taxon>Stephanodiscaceae</taxon>
        <taxon>Cyclotella</taxon>
    </lineage>
</organism>
<dbReference type="AlphaFoldDB" id="A0ABD3PYE8"/>
<evidence type="ECO:0000313" key="3">
    <source>
        <dbReference type="EMBL" id="KAL3792746.1"/>
    </source>
</evidence>
<keyword evidence="2" id="KW-0812">Transmembrane</keyword>
<proteinExistence type="predicted"/>
<sequence length="216" mass="24383">MSTQHNVSQRRPIGADVPSQPYASNGIDIDESKARRRRNCFASEKQRAAASVAFMALVSLLLFFRRGGPTTQNVRQLRDTSSLPLSKYSELSYALEHSDLVALYFAASWCGMSTPISHALDQAFGDNYNDYITGRNWIAVPFESDQRTQLKHHFRTCAMPEVRELGIDREREIPTIIVIDSASHDVLTDEGVKDIRFLKEGVLDHWIELQQKATGL</sequence>
<keyword evidence="2" id="KW-1133">Transmembrane helix</keyword>
<feature type="transmembrane region" description="Helical" evidence="2">
    <location>
        <begin position="47"/>
        <end position="64"/>
    </location>
</feature>
<dbReference type="EMBL" id="JALLPJ020000421">
    <property type="protein sequence ID" value="KAL3792746.1"/>
    <property type="molecule type" value="Genomic_DNA"/>
</dbReference>
<evidence type="ECO:0008006" key="5">
    <source>
        <dbReference type="Google" id="ProtNLM"/>
    </source>
</evidence>
<comment type="caution">
    <text evidence="3">The sequence shown here is derived from an EMBL/GenBank/DDBJ whole genome shotgun (WGS) entry which is preliminary data.</text>
</comment>
<protein>
    <recommendedName>
        <fullName evidence="5">Thioredoxin domain-containing protein</fullName>
    </recommendedName>
</protein>